<dbReference type="InterPro" id="IPR042235">
    <property type="entry name" value="ZP-C_dom"/>
</dbReference>
<dbReference type="EMBL" id="KN563148">
    <property type="protein sequence ID" value="KHJ85632.1"/>
    <property type="molecule type" value="Genomic_DNA"/>
</dbReference>
<gene>
    <name evidence="3" type="ORF">OESDEN_14637</name>
</gene>
<reference evidence="3 4" key="1">
    <citation type="submission" date="2014-03" db="EMBL/GenBank/DDBJ databases">
        <title>Draft genome of the hookworm Oesophagostomum dentatum.</title>
        <authorList>
            <person name="Mitreva M."/>
        </authorList>
    </citation>
    <scope>NUCLEOTIDE SEQUENCE [LARGE SCALE GENOMIC DNA]</scope>
    <source>
        <strain evidence="3 4">OD-Hann</strain>
    </source>
</reference>
<evidence type="ECO:0000313" key="4">
    <source>
        <dbReference type="Proteomes" id="UP000053660"/>
    </source>
</evidence>
<dbReference type="OrthoDB" id="10068552at2759"/>
<dbReference type="Proteomes" id="UP000053660">
    <property type="component" value="Unassembled WGS sequence"/>
</dbReference>
<protein>
    <recommendedName>
        <fullName evidence="2">ZP domain-containing protein</fullName>
    </recommendedName>
</protein>
<dbReference type="PANTHER" id="PTHR46560">
    <property type="entry name" value="CYPHER, ISOFORM B"/>
    <property type="match status" value="1"/>
</dbReference>
<keyword evidence="1" id="KW-1015">Disulfide bond</keyword>
<sequence length="502" mass="54829">MKNALQMVDQMENRVYVQMEKDAQTASDRQFLFVCQLADAKDEKELSDFSVRRHPIGPVADSGSYVIPPEGAGQMPFLMHNAIEPVKSNTVPRVSAFSSDGHLGNWPIPGAHPYTPGDRPVAPWPKLPLPDPIIPVNRPSGGARIADEYPVVSKPLPTTTPKNPFLPPAPTPTIVQVIPARDIPRPVSDFLDKQIGVSRKPIEPVKTFFTVRAPLEVIHPTSGVPRIPALPTASTPVMNVGYVLPDATITGNEIDTAMISGNRVMYKGKATEIPAYPWNRPYPGSDLIVQKPKDTVPTEIPDTIFRAAASVGKHTEGHDKAKTFKEEPPRIGVEFRTDGGNKVTSAEDVSASRLVSTQEYLAPAPEMSLEIQHGLGPFAPTVSAPVKIGDNITLVVRSKSQMRGEDVYDMFVHSCFASDGPGSTKIDLIDKNGCAIRPQFVSTMNRTKDPAGMMYYFFRITAFKFPGPDDVYFSCSIEITPFRNAPVGFWLTCSAVRTATLL</sequence>
<evidence type="ECO:0000313" key="3">
    <source>
        <dbReference type="EMBL" id="KHJ85632.1"/>
    </source>
</evidence>
<feature type="domain" description="ZP" evidence="2">
    <location>
        <begin position="1"/>
        <end position="500"/>
    </location>
</feature>
<accession>A0A0B1SQ82</accession>
<dbReference type="InterPro" id="IPR055355">
    <property type="entry name" value="ZP-C"/>
</dbReference>
<keyword evidence="4" id="KW-1185">Reference proteome</keyword>
<name>A0A0B1SQ82_OESDE</name>
<evidence type="ECO:0000256" key="1">
    <source>
        <dbReference type="ARBA" id="ARBA00023157"/>
    </source>
</evidence>
<dbReference type="SMART" id="SM00241">
    <property type="entry name" value="ZP"/>
    <property type="match status" value="1"/>
</dbReference>
<proteinExistence type="predicted"/>
<dbReference type="Pfam" id="PF00100">
    <property type="entry name" value="Zona_pellucida"/>
    <property type="match status" value="1"/>
</dbReference>
<evidence type="ECO:0000259" key="2">
    <source>
        <dbReference type="PROSITE" id="PS51034"/>
    </source>
</evidence>
<dbReference type="Gene3D" id="2.60.40.4100">
    <property type="entry name" value="Zona pellucida, ZP-C domain"/>
    <property type="match status" value="1"/>
</dbReference>
<dbReference type="PROSITE" id="PS51034">
    <property type="entry name" value="ZP_2"/>
    <property type="match status" value="1"/>
</dbReference>
<organism evidence="3 4">
    <name type="scientific">Oesophagostomum dentatum</name>
    <name type="common">Nodular worm</name>
    <dbReference type="NCBI Taxonomy" id="61180"/>
    <lineage>
        <taxon>Eukaryota</taxon>
        <taxon>Metazoa</taxon>
        <taxon>Ecdysozoa</taxon>
        <taxon>Nematoda</taxon>
        <taxon>Chromadorea</taxon>
        <taxon>Rhabditida</taxon>
        <taxon>Rhabditina</taxon>
        <taxon>Rhabditomorpha</taxon>
        <taxon>Strongyloidea</taxon>
        <taxon>Strongylidae</taxon>
        <taxon>Oesophagostomum</taxon>
    </lineage>
</organism>
<dbReference type="InterPro" id="IPR001507">
    <property type="entry name" value="ZP_dom"/>
</dbReference>
<dbReference type="AlphaFoldDB" id="A0A0B1SQ82"/>
<dbReference type="PANTHER" id="PTHR46560:SF12">
    <property type="entry name" value="ZP DOMAIN-CONTAINING PROTEIN"/>
    <property type="match status" value="1"/>
</dbReference>